<evidence type="ECO:0000313" key="3">
    <source>
        <dbReference type="Proteomes" id="UP000692954"/>
    </source>
</evidence>
<feature type="compositionally biased region" description="Polar residues" evidence="1">
    <location>
        <begin position="141"/>
        <end position="150"/>
    </location>
</feature>
<protein>
    <submittedName>
        <fullName evidence="2">Uncharacterized protein</fullName>
    </submittedName>
</protein>
<sequence length="855" mass="101828">MTQDISKEVLALSIHVAAAASQITIQTQQRMTLVTNSVLDSVDQTLKIINQIMMHSQKQSHLDAVIEEIDDDYGKDSKTKECYIDQQQNAIQNERLDSIRIENSICQENCNPNISIKSTSSSLLSVQKSKSNSQIIEEHPSNQNISNDTPMQKKKQSLLSQQLSQIKVDKVKEAQEQKELMLLIEQVDPQELITKLKSIEMLDTYQQENTNQMESIIHLDEPLIIQNAEQGYNEKKSSPKKSEWYNSSSVEYKATSYNTNESSNLDHHSYKWKSSSIEDENLLQDCDFQFQSSVFDFPFPEDFCTNSINVLQNFQQLEKQNQFTPKKKRLYCNNKKVPHWAENLQKVQQYQSQQQHLSQHEIFGKMKDRVLEIAKQFSENRYQRRGSSAQWQIPKQTFDMMQNQMKKLQQIQDQNIQKFLHKKIKAYLLRHNIFQLVSKKRSSIHLRKIQNIKNEFKFNYFSNHIDYQTNLQISYEQYLEYKQLKLYMFNFKTKYQNSQGQRKFEQLFEAYFDPENQNKTSSYLSILKKNKQIRFLTRAFVFTFPIVFGLYLLPGNQFMIQIEIKKFVRKSIVQFYKFIYDYSDLSQKSAFSQQYILALNQQYMYFDEQQLKNEGMFQDIIKQYIFILNEEDQNQLEFALLHLDELFSKVLEQNRYHYFIENTTLLIDLLDILARKVPDLNDAQLQFKYQFEVQKLEPITTLFCALFQYCLKQNERIEIYQYCIMFLKKNLIMALLLKQQLNLLLPIFYKDLAIQDDQINLITIKFLIEFQKSLQSSDLLDKLLKDQLFSNLISVLDRKSAEFRMELLNLIRMVNENQETCYLMKETKIYEEEKIRLQNLKVNKELQMIIKQLIQ</sequence>
<feature type="region of interest" description="Disordered" evidence="1">
    <location>
        <begin position="130"/>
        <end position="154"/>
    </location>
</feature>
<organism evidence="2 3">
    <name type="scientific">Paramecium sonneborni</name>
    <dbReference type="NCBI Taxonomy" id="65129"/>
    <lineage>
        <taxon>Eukaryota</taxon>
        <taxon>Sar</taxon>
        <taxon>Alveolata</taxon>
        <taxon>Ciliophora</taxon>
        <taxon>Intramacronucleata</taxon>
        <taxon>Oligohymenophorea</taxon>
        <taxon>Peniculida</taxon>
        <taxon>Parameciidae</taxon>
        <taxon>Paramecium</taxon>
    </lineage>
</organism>
<accession>A0A8S1MVI5</accession>
<gene>
    <name evidence="2" type="ORF">PSON_ATCC_30995.1.T0410214</name>
</gene>
<proteinExistence type="predicted"/>
<name>A0A8S1MVI5_9CILI</name>
<evidence type="ECO:0000313" key="2">
    <source>
        <dbReference type="EMBL" id="CAD8081063.1"/>
    </source>
</evidence>
<keyword evidence="3" id="KW-1185">Reference proteome</keyword>
<reference evidence="2" key="1">
    <citation type="submission" date="2021-01" db="EMBL/GenBank/DDBJ databases">
        <authorList>
            <consortium name="Genoscope - CEA"/>
            <person name="William W."/>
        </authorList>
    </citation>
    <scope>NUCLEOTIDE SEQUENCE</scope>
</reference>
<dbReference type="EMBL" id="CAJJDN010000041">
    <property type="protein sequence ID" value="CAD8081063.1"/>
    <property type="molecule type" value="Genomic_DNA"/>
</dbReference>
<dbReference type="AlphaFoldDB" id="A0A8S1MVI5"/>
<dbReference type="Proteomes" id="UP000692954">
    <property type="component" value="Unassembled WGS sequence"/>
</dbReference>
<comment type="caution">
    <text evidence="2">The sequence shown here is derived from an EMBL/GenBank/DDBJ whole genome shotgun (WGS) entry which is preliminary data.</text>
</comment>
<evidence type="ECO:0000256" key="1">
    <source>
        <dbReference type="SAM" id="MobiDB-lite"/>
    </source>
</evidence>